<dbReference type="GeneID" id="15806351"/>
<dbReference type="SMART" id="SM00731">
    <property type="entry name" value="SprT"/>
    <property type="match status" value="1"/>
</dbReference>
<dbReference type="STRING" id="1537102.L0B0S3"/>
<evidence type="ECO:0000313" key="4">
    <source>
        <dbReference type="EMBL" id="AFZ81395.1"/>
    </source>
</evidence>
<gene>
    <name evidence="4" type="ORF">BEWA_008050</name>
</gene>
<dbReference type="RefSeq" id="XP_004831061.1">
    <property type="nucleotide sequence ID" value="XM_004831004.1"/>
</dbReference>
<evidence type="ECO:0000313" key="5">
    <source>
        <dbReference type="Proteomes" id="UP000031512"/>
    </source>
</evidence>
<dbReference type="GO" id="GO:0004222">
    <property type="term" value="F:metalloendopeptidase activity"/>
    <property type="evidence" value="ECO:0007669"/>
    <property type="project" value="InterPro"/>
</dbReference>
<dbReference type="VEuPathDB" id="PiroplasmaDB:BEWA_008050"/>
<evidence type="ECO:0000259" key="3">
    <source>
        <dbReference type="SMART" id="SM00731"/>
    </source>
</evidence>
<dbReference type="eggNOG" id="KOG3931">
    <property type="taxonomic scope" value="Eukaryota"/>
</dbReference>
<name>L0B0S3_THEEQ</name>
<feature type="domain" description="SprT-like" evidence="3">
    <location>
        <begin position="17"/>
        <end position="185"/>
    </location>
</feature>
<protein>
    <recommendedName>
        <fullName evidence="3">SprT-like domain-containing protein</fullName>
    </recommendedName>
</protein>
<evidence type="ECO:0000256" key="1">
    <source>
        <dbReference type="ARBA" id="ARBA00004123"/>
    </source>
</evidence>
<dbReference type="GO" id="GO:0006974">
    <property type="term" value="P:DNA damage response"/>
    <property type="evidence" value="ECO:0007669"/>
    <property type="project" value="InterPro"/>
</dbReference>
<dbReference type="Pfam" id="PF22934">
    <property type="entry name" value="SPRTN_ZBD"/>
    <property type="match status" value="1"/>
</dbReference>
<dbReference type="KEGG" id="beq:BEWA_008050"/>
<keyword evidence="2" id="KW-0539">Nucleus</keyword>
<dbReference type="EMBL" id="CP001670">
    <property type="protein sequence ID" value="AFZ81395.1"/>
    <property type="molecule type" value="Genomic_DNA"/>
</dbReference>
<dbReference type="InterPro" id="IPR044245">
    <property type="entry name" value="Spartan"/>
</dbReference>
<dbReference type="GO" id="GO:0003697">
    <property type="term" value="F:single-stranded DNA binding"/>
    <property type="evidence" value="ECO:0007669"/>
    <property type="project" value="InterPro"/>
</dbReference>
<reference evidence="4 5" key="1">
    <citation type="journal article" date="2012" name="BMC Genomics">
        <title>Comparative genomic analysis and phylogenetic position of Theileria equi.</title>
        <authorList>
            <person name="Kappmeyer L.S."/>
            <person name="Thiagarajan M."/>
            <person name="Herndon D.R."/>
            <person name="Ramsay J.D."/>
            <person name="Caler E."/>
            <person name="Djikeng A."/>
            <person name="Gillespie J.J."/>
            <person name="Lau A.O."/>
            <person name="Roalson E.H."/>
            <person name="Silva J.C."/>
            <person name="Silva M.G."/>
            <person name="Suarez C.E."/>
            <person name="Ueti M.W."/>
            <person name="Nene V.M."/>
            <person name="Mealey R.H."/>
            <person name="Knowles D.P."/>
            <person name="Brayton K.A."/>
        </authorList>
    </citation>
    <scope>NUCLEOTIDE SEQUENCE [LARGE SCALE GENOMIC DNA]</scope>
    <source>
        <strain evidence="4 5">WA</strain>
    </source>
</reference>
<dbReference type="GO" id="GO:0005634">
    <property type="term" value="C:nucleus"/>
    <property type="evidence" value="ECO:0007669"/>
    <property type="project" value="UniProtKB-SubCell"/>
</dbReference>
<dbReference type="GO" id="GO:0031593">
    <property type="term" value="F:polyubiquitin modification-dependent protein binding"/>
    <property type="evidence" value="ECO:0007669"/>
    <property type="project" value="TreeGrafter"/>
</dbReference>
<dbReference type="InterPro" id="IPR006640">
    <property type="entry name" value="SprT-like_domain"/>
</dbReference>
<dbReference type="PANTHER" id="PTHR21220:SF0">
    <property type="entry name" value="DNA-DEPENDENT METALLOPROTEASE SPRTN"/>
    <property type="match status" value="1"/>
</dbReference>
<proteinExistence type="predicted"/>
<keyword evidence="5" id="KW-1185">Reference proteome</keyword>
<dbReference type="InterPro" id="IPR055220">
    <property type="entry name" value="SPRTN_ZBD"/>
</dbReference>
<organism evidence="4 5">
    <name type="scientific">Theileria equi strain WA</name>
    <dbReference type="NCBI Taxonomy" id="1537102"/>
    <lineage>
        <taxon>Eukaryota</taxon>
        <taxon>Sar</taxon>
        <taxon>Alveolata</taxon>
        <taxon>Apicomplexa</taxon>
        <taxon>Aconoidasida</taxon>
        <taxon>Piroplasmida</taxon>
        <taxon>Theileriidae</taxon>
        <taxon>Theileria</taxon>
    </lineage>
</organism>
<dbReference type="Proteomes" id="UP000031512">
    <property type="component" value="Chromosome 3"/>
</dbReference>
<accession>L0B0S3</accession>
<comment type="subcellular location">
    <subcellularLocation>
        <location evidence="1">Nucleus</location>
    </subcellularLocation>
</comment>
<sequence length="227" mass="26700">MNDEIIGLDSHSEFEEFNLHEYFSYFNNLCFDGFLDVVCVSWSKKLTLSAGICSYEKEGYCNIRLSESLLRYRAVKECKEILLHEMIHAYLFLKKRNKKLYAHGKEFIWHMNRVNEITGLNVTIYHNFHDEVNYYRKHIWRCTGDCRLKSPHFGYIKRSKNIAPGPRDRWWKKHANTCGGTFVKLGEDTCDETKRVDRTLTLHKNTIDPSDNTIKVSSGTYDSPIII</sequence>
<evidence type="ECO:0000256" key="2">
    <source>
        <dbReference type="ARBA" id="ARBA00023242"/>
    </source>
</evidence>
<dbReference type="AlphaFoldDB" id="L0B0S3"/>
<dbReference type="OrthoDB" id="5236983at2759"/>
<dbReference type="Pfam" id="PF10263">
    <property type="entry name" value="SprT-like"/>
    <property type="match status" value="1"/>
</dbReference>
<dbReference type="PANTHER" id="PTHR21220">
    <property type="entry name" value="DNA-DEPENDENT METALLOPROTEASE SPRTN"/>
    <property type="match status" value="1"/>
</dbReference>